<sequence>MDGKKRVRLSGAEYRKRAKEKDDKQKDTIKKTRKLDDFFGKLDVPSSSGAPSTDDSAVSSSENTLIDVASISKEQAEDVPLVPGVAGVGVQPNPTDQELYEISDDPAKWTIDEFTRDHICKNGANQNIQNDFPKSERIYKDKARQLSRHLFERQLLNELIAEFDPFLAKHITRYGNPGSGFTSYLSSTTCEEFIRLMGNKVLETIVMEISTAKYFSLIIDSTPDISHVDQLTYVIRYVLPNGSPVERFLKFIPNTGHKSQQMADAVTSTLTELGIDISNCRGQSYDNAANMSGIYNGLQAKIKEISPLADYVPCSAHSLNLVGECAAESSQEACSFFFLLQELYNFFAASTQRWELLQTHFTVKSLSTTRWSARADACKSLRESWNEIHKALVTIENDTQQKRTVICEARGIRLKLERFETALMAVFWGCLLDRINATSKKLQSVEIDITIVIELYEALIHFVGETRENFDEFEKKANKLSFVQEYEKDFRRNRKRKLLPGETNTGEEMQQSGRENFRIHTFLVVIDTLSEELKRRRDAYKLLYNKFHFITNLKNLSISEVEDKAKALQMIYSTDLEDNFTEECLHFRSHCSIKNEEQKSAVSLLKWLRTEGLQTIYPNVDIGLRAKFATQNNQNKTMEQPSIPNANPQQPQPRAYRGHPSEQRNPKAPNSWKDNNPPREQAPSQPNRPQKHVALNKP</sequence>
<dbReference type="SUPFAM" id="SSF53098">
    <property type="entry name" value="Ribonuclease H-like"/>
    <property type="match status" value="1"/>
</dbReference>
<feature type="compositionally biased region" description="Polar residues" evidence="1">
    <location>
        <begin position="45"/>
        <end position="61"/>
    </location>
</feature>
<dbReference type="InterPro" id="IPR012337">
    <property type="entry name" value="RNaseH-like_sf"/>
</dbReference>
<dbReference type="Pfam" id="PF14291">
    <property type="entry name" value="DUF4371"/>
    <property type="match status" value="1"/>
</dbReference>
<evidence type="ECO:0000256" key="1">
    <source>
        <dbReference type="SAM" id="MobiDB-lite"/>
    </source>
</evidence>
<accession>A0A9P0DSH7</accession>
<dbReference type="AlphaFoldDB" id="A0A9P0DSH7"/>
<gene>
    <name evidence="3" type="ORF">PHAECO_LOCUS9245</name>
</gene>
<keyword evidence="4" id="KW-1185">Reference proteome</keyword>
<feature type="region of interest" description="Disordered" evidence="1">
    <location>
        <begin position="1"/>
        <end position="61"/>
    </location>
</feature>
<dbReference type="InterPro" id="IPR025398">
    <property type="entry name" value="DUF4371"/>
</dbReference>
<dbReference type="Proteomes" id="UP001153737">
    <property type="component" value="Chromosome 5"/>
</dbReference>
<evidence type="ECO:0000259" key="2">
    <source>
        <dbReference type="Pfam" id="PF14291"/>
    </source>
</evidence>
<proteinExistence type="predicted"/>
<dbReference type="OrthoDB" id="6611207at2759"/>
<dbReference type="PANTHER" id="PTHR45749:SF23">
    <property type="entry name" value="ZINC FINGER MYM-TYPE PROTEIN 1-LIKE"/>
    <property type="match status" value="1"/>
</dbReference>
<evidence type="ECO:0000313" key="3">
    <source>
        <dbReference type="EMBL" id="CAH1170956.1"/>
    </source>
</evidence>
<protein>
    <recommendedName>
        <fullName evidence="2">DUF4371 domain-containing protein</fullName>
    </recommendedName>
</protein>
<reference evidence="3" key="1">
    <citation type="submission" date="2022-01" db="EMBL/GenBank/DDBJ databases">
        <authorList>
            <person name="King R."/>
        </authorList>
    </citation>
    <scope>NUCLEOTIDE SEQUENCE</scope>
</reference>
<feature type="compositionally biased region" description="Low complexity" evidence="1">
    <location>
        <begin position="640"/>
        <end position="653"/>
    </location>
</feature>
<evidence type="ECO:0000313" key="4">
    <source>
        <dbReference type="Proteomes" id="UP001153737"/>
    </source>
</evidence>
<dbReference type="PANTHER" id="PTHR45749">
    <property type="match status" value="1"/>
</dbReference>
<feature type="region of interest" description="Disordered" evidence="1">
    <location>
        <begin position="635"/>
        <end position="698"/>
    </location>
</feature>
<organism evidence="3 4">
    <name type="scientific">Phaedon cochleariae</name>
    <name type="common">Mustard beetle</name>
    <dbReference type="NCBI Taxonomy" id="80249"/>
    <lineage>
        <taxon>Eukaryota</taxon>
        <taxon>Metazoa</taxon>
        <taxon>Ecdysozoa</taxon>
        <taxon>Arthropoda</taxon>
        <taxon>Hexapoda</taxon>
        <taxon>Insecta</taxon>
        <taxon>Pterygota</taxon>
        <taxon>Neoptera</taxon>
        <taxon>Endopterygota</taxon>
        <taxon>Coleoptera</taxon>
        <taxon>Polyphaga</taxon>
        <taxon>Cucujiformia</taxon>
        <taxon>Chrysomeloidea</taxon>
        <taxon>Chrysomelidae</taxon>
        <taxon>Chrysomelinae</taxon>
        <taxon>Chrysomelini</taxon>
        <taxon>Phaedon</taxon>
    </lineage>
</organism>
<name>A0A9P0DSH7_PHACE</name>
<feature type="compositionally biased region" description="Basic and acidic residues" evidence="1">
    <location>
        <begin position="13"/>
        <end position="40"/>
    </location>
</feature>
<reference evidence="3" key="2">
    <citation type="submission" date="2022-10" db="EMBL/GenBank/DDBJ databases">
        <authorList>
            <consortium name="ENA_rothamsted_submissions"/>
            <consortium name="culmorum"/>
            <person name="King R."/>
        </authorList>
    </citation>
    <scope>NUCLEOTIDE SEQUENCE</scope>
</reference>
<feature type="domain" description="DUF4371" evidence="2">
    <location>
        <begin position="193"/>
        <end position="297"/>
    </location>
</feature>
<dbReference type="EMBL" id="OU896711">
    <property type="protein sequence ID" value="CAH1170956.1"/>
    <property type="molecule type" value="Genomic_DNA"/>
</dbReference>